<protein>
    <submittedName>
        <fullName evidence="2">DUF4824 family protein</fullName>
    </submittedName>
</protein>
<name>A0AAU7YA25_9PSED</name>
<dbReference type="AlphaFoldDB" id="A0AAU7YA25"/>
<organism evidence="2">
    <name type="scientific">Pseudomonas solani</name>
    <dbReference type="NCBI Taxonomy" id="2731552"/>
    <lineage>
        <taxon>Bacteria</taxon>
        <taxon>Pseudomonadati</taxon>
        <taxon>Pseudomonadota</taxon>
        <taxon>Gammaproteobacteria</taxon>
        <taxon>Pseudomonadales</taxon>
        <taxon>Pseudomonadaceae</taxon>
        <taxon>Pseudomonas</taxon>
    </lineage>
</organism>
<dbReference type="InterPro" id="IPR032249">
    <property type="entry name" value="DUF4824"/>
</dbReference>
<evidence type="ECO:0000313" key="2">
    <source>
        <dbReference type="EMBL" id="XBY66573.1"/>
    </source>
</evidence>
<reference evidence="2" key="1">
    <citation type="submission" date="2023-08" db="EMBL/GenBank/DDBJ databases">
        <title>Increased levels of nutrients transform a symbiont into a lethal pathobiont.</title>
        <authorList>
            <person name="Lachnit T."/>
            <person name="Ulrich L."/>
            <person name="Willmer F.M."/>
            <person name="Hasenbein T."/>
            <person name="Steiner L.X."/>
            <person name="Wolters M."/>
            <person name="Herbst E.M."/>
            <person name="Deines P."/>
        </authorList>
    </citation>
    <scope>NUCLEOTIDE SEQUENCE</scope>
    <source>
        <strain evidence="2">T3</strain>
    </source>
</reference>
<dbReference type="RefSeq" id="WP_021218085.1">
    <property type="nucleotide sequence ID" value="NZ_CP146285.1"/>
</dbReference>
<proteinExistence type="predicted"/>
<accession>A0AAU7YA25</accession>
<gene>
    <name evidence="2" type="ORF">ABS648_12675</name>
</gene>
<sequence>MKLFDRTYALPAALALVLATNAVVFGGAWYNRSGEPDSSLRLSEREVHRDYTSFGWGSDENSALALRLDWRVLPLNDEDEPYRGEWLENDRLVELGFPPYDPAANEIDLNTHEAFLVLELDGPARQQALQRAEQRLRKATEALARDPGDSERKERESDARKALEQERDTASRLFVVDVGLDAEALRARHPDRQRQAVVRGEVYVWLRTDDGKTRMVGEISRLAVPAVQVPLHWREALDSQLRDSAYMPPNGPLELQLNYGKRLEPWISEVVVPKG</sequence>
<evidence type="ECO:0000256" key="1">
    <source>
        <dbReference type="SAM" id="MobiDB-lite"/>
    </source>
</evidence>
<feature type="region of interest" description="Disordered" evidence="1">
    <location>
        <begin position="140"/>
        <end position="165"/>
    </location>
</feature>
<dbReference type="EMBL" id="CP158373">
    <property type="protein sequence ID" value="XBY66573.1"/>
    <property type="molecule type" value="Genomic_DNA"/>
</dbReference>
<dbReference type="Pfam" id="PF16106">
    <property type="entry name" value="DUF4824"/>
    <property type="match status" value="1"/>
</dbReference>